<dbReference type="InterPro" id="IPR036095">
    <property type="entry name" value="PTS_EIIB-like_sf"/>
</dbReference>
<keyword evidence="5" id="KW-0598">Phosphotransferase system</keyword>
<organism evidence="9">
    <name type="scientific">Tepidanaerobacter syntrophicus</name>
    <dbReference type="NCBI Taxonomy" id="224999"/>
    <lineage>
        <taxon>Bacteria</taxon>
        <taxon>Bacillati</taxon>
        <taxon>Bacillota</taxon>
        <taxon>Clostridia</taxon>
        <taxon>Thermosediminibacterales</taxon>
        <taxon>Tepidanaerobacteraceae</taxon>
        <taxon>Tepidanaerobacter</taxon>
    </lineage>
</organism>
<evidence type="ECO:0000313" key="10">
    <source>
        <dbReference type="Proteomes" id="UP000062160"/>
    </source>
</evidence>
<dbReference type="InterPro" id="IPR051819">
    <property type="entry name" value="PTS_sugar-specific_EIIB"/>
</dbReference>
<keyword evidence="10" id="KW-1185">Reference proteome</keyword>
<name>A0A0U9HFL7_9FIRM</name>
<keyword evidence="6" id="KW-0418">Kinase</keyword>
<sequence length="110" mass="12618">MKKIYLFCDQGMSTSMLAKRMQDIGEKHNLPLEVKAHSIKTLEKIMEEKNPDCILLGPQVSHLFDDTKKRLENYNVPVGVIDSADYGMMDGERVLKKAILLMKNHKKRGE</sequence>
<evidence type="ECO:0000256" key="5">
    <source>
        <dbReference type="ARBA" id="ARBA00022683"/>
    </source>
</evidence>
<dbReference type="PROSITE" id="PS51100">
    <property type="entry name" value="PTS_EIIB_TYPE_3"/>
    <property type="match status" value="1"/>
</dbReference>
<accession>A0A0U9HFL7</accession>
<gene>
    <name evidence="9" type="ORF">TSYNT_8145</name>
</gene>
<dbReference type="InterPro" id="IPR003501">
    <property type="entry name" value="PTS_EIIB_2/3"/>
</dbReference>
<dbReference type="Gene3D" id="3.40.50.2300">
    <property type="match status" value="1"/>
</dbReference>
<dbReference type="STRING" id="224999.GCA_001485475_01646"/>
<dbReference type="GO" id="GO:0016301">
    <property type="term" value="F:kinase activity"/>
    <property type="evidence" value="ECO:0007669"/>
    <property type="project" value="UniProtKB-KW"/>
</dbReference>
<dbReference type="GO" id="GO:0008982">
    <property type="term" value="F:protein-N(PI)-phosphohistidine-sugar phosphotransferase activity"/>
    <property type="evidence" value="ECO:0007669"/>
    <property type="project" value="InterPro"/>
</dbReference>
<protein>
    <submittedName>
        <fullName evidence="9">PTS system, cellobiose-specific IIB component</fullName>
    </submittedName>
</protein>
<feature type="modified residue" description="Phosphocysteine; by EIIA" evidence="7">
    <location>
        <position position="8"/>
    </location>
</feature>
<keyword evidence="2" id="KW-0597">Phosphoprotein</keyword>
<dbReference type="OrthoDB" id="9808134at2"/>
<dbReference type="Proteomes" id="UP000062160">
    <property type="component" value="Unassembled WGS sequence"/>
</dbReference>
<dbReference type="AlphaFoldDB" id="A0A0U9HFL7"/>
<dbReference type="SUPFAM" id="SSF52794">
    <property type="entry name" value="PTS system IIB component-like"/>
    <property type="match status" value="1"/>
</dbReference>
<keyword evidence="1" id="KW-0813">Transport</keyword>
<evidence type="ECO:0000256" key="6">
    <source>
        <dbReference type="ARBA" id="ARBA00022777"/>
    </source>
</evidence>
<evidence type="ECO:0000256" key="4">
    <source>
        <dbReference type="ARBA" id="ARBA00022679"/>
    </source>
</evidence>
<keyword evidence="3" id="KW-0762">Sugar transport</keyword>
<evidence type="ECO:0000256" key="2">
    <source>
        <dbReference type="ARBA" id="ARBA00022553"/>
    </source>
</evidence>
<dbReference type="GO" id="GO:0009401">
    <property type="term" value="P:phosphoenolpyruvate-dependent sugar phosphotransferase system"/>
    <property type="evidence" value="ECO:0007669"/>
    <property type="project" value="UniProtKB-KW"/>
</dbReference>
<dbReference type="InterPro" id="IPR013012">
    <property type="entry name" value="PTS_EIIB_3"/>
</dbReference>
<keyword evidence="4" id="KW-0808">Transferase</keyword>
<dbReference type="Pfam" id="PF02302">
    <property type="entry name" value="PTS_IIB"/>
    <property type="match status" value="1"/>
</dbReference>
<feature type="domain" description="PTS EIIB type-3" evidence="8">
    <location>
        <begin position="1"/>
        <end position="108"/>
    </location>
</feature>
<dbReference type="CDD" id="cd05564">
    <property type="entry name" value="PTS_IIB_chitobiose_lichenan"/>
    <property type="match status" value="1"/>
</dbReference>
<evidence type="ECO:0000256" key="3">
    <source>
        <dbReference type="ARBA" id="ARBA00022597"/>
    </source>
</evidence>
<evidence type="ECO:0000256" key="1">
    <source>
        <dbReference type="ARBA" id="ARBA00022448"/>
    </source>
</evidence>
<dbReference type="PANTHER" id="PTHR34581">
    <property type="entry name" value="PTS SYSTEM N,N'-DIACETYLCHITOBIOSE-SPECIFIC EIIB COMPONENT"/>
    <property type="match status" value="1"/>
</dbReference>
<dbReference type="RefSeq" id="WP_059033026.1">
    <property type="nucleotide sequence ID" value="NZ_BSDN01000010.1"/>
</dbReference>
<proteinExistence type="predicted"/>
<evidence type="ECO:0000259" key="8">
    <source>
        <dbReference type="PROSITE" id="PS51100"/>
    </source>
</evidence>
<dbReference type="EMBL" id="DF977002">
    <property type="protein sequence ID" value="GAQ25616.1"/>
    <property type="molecule type" value="Genomic_DNA"/>
</dbReference>
<evidence type="ECO:0000256" key="7">
    <source>
        <dbReference type="PROSITE-ProRule" id="PRU00423"/>
    </source>
</evidence>
<evidence type="ECO:0000313" key="9">
    <source>
        <dbReference type="EMBL" id="GAQ25616.1"/>
    </source>
</evidence>
<reference evidence="9" key="1">
    <citation type="journal article" date="2016" name="Genome Announc.">
        <title>Draft Genome Sequence of the Syntrophic Lactate-Degrading Bacterium Tepidanaerobacter syntrophicus JLT.</title>
        <authorList>
            <person name="Matsuura N."/>
            <person name="Ohashi A."/>
            <person name="Tourlousse D.M."/>
            <person name="Sekiguchi Y."/>
        </authorList>
    </citation>
    <scope>NUCLEOTIDE SEQUENCE [LARGE SCALE GENOMIC DNA]</scope>
    <source>
        <strain evidence="9">JL</strain>
    </source>
</reference>
<dbReference type="PANTHER" id="PTHR34581:SF2">
    <property type="entry name" value="PTS SYSTEM N,N'-DIACETYLCHITOBIOSE-SPECIFIC EIIB COMPONENT"/>
    <property type="match status" value="1"/>
</dbReference>